<dbReference type="InterPro" id="IPR027417">
    <property type="entry name" value="P-loop_NTPase"/>
</dbReference>
<dbReference type="EMBL" id="CP046729">
    <property type="protein sequence ID" value="QUP54581.1"/>
    <property type="molecule type" value="Genomic_DNA"/>
</dbReference>
<evidence type="ECO:0000313" key="2">
    <source>
        <dbReference type="EMBL" id="QUP54581.1"/>
    </source>
</evidence>
<dbReference type="Gene3D" id="3.40.50.300">
    <property type="entry name" value="P-loop containing nucleotide triphosphate hydrolases"/>
    <property type="match status" value="1"/>
</dbReference>
<feature type="compositionally biased region" description="Basic and acidic residues" evidence="1">
    <location>
        <begin position="795"/>
        <end position="808"/>
    </location>
</feature>
<protein>
    <submittedName>
        <fullName evidence="2">ATP-binding protein</fullName>
    </submittedName>
</protein>
<reference evidence="2 3" key="1">
    <citation type="journal article" date="2021" name="Phytopathology">
        <title>Complete genome sequence of Ralstonia syzygii subsp. indonesiensis strain LLRS-1, isolated from wilted tobacco in China.</title>
        <authorList>
            <person name="Lu C.H."/>
            <person name="Li J.Y."/>
            <person name="Mi M.G."/>
            <person name="Lin Z.L."/>
            <person name="Jiang N."/>
            <person name="Gai X."/>
            <person name="Ma J.H."/>
            <person name="Lei L.P."/>
            <person name="Xia Z.Y."/>
        </authorList>
    </citation>
    <scope>NUCLEOTIDE SEQUENCE [LARGE SCALE GENOMIC DNA]</scope>
    <source>
        <strain evidence="2 3">LLRS-1</strain>
    </source>
</reference>
<keyword evidence="2" id="KW-0067">ATP-binding</keyword>
<evidence type="ECO:0000313" key="3">
    <source>
        <dbReference type="Proteomes" id="UP000677898"/>
    </source>
</evidence>
<accession>A0ABX7ZGL6</accession>
<dbReference type="Proteomes" id="UP000677898">
    <property type="component" value="Chromosome"/>
</dbReference>
<evidence type="ECO:0000256" key="1">
    <source>
        <dbReference type="SAM" id="MobiDB-lite"/>
    </source>
</evidence>
<feature type="region of interest" description="Disordered" evidence="1">
    <location>
        <begin position="795"/>
        <end position="828"/>
    </location>
</feature>
<organism evidence="2 3">
    <name type="scientific">Ralstonia syzygii</name>
    <dbReference type="NCBI Taxonomy" id="28097"/>
    <lineage>
        <taxon>Bacteria</taxon>
        <taxon>Pseudomonadati</taxon>
        <taxon>Pseudomonadota</taxon>
        <taxon>Betaproteobacteria</taxon>
        <taxon>Burkholderiales</taxon>
        <taxon>Burkholderiaceae</taxon>
        <taxon>Ralstonia</taxon>
        <taxon>Ralstonia solanacearum species complex</taxon>
    </lineage>
</organism>
<feature type="compositionally biased region" description="Basic and acidic residues" evidence="1">
    <location>
        <begin position="818"/>
        <end position="828"/>
    </location>
</feature>
<dbReference type="GO" id="GO:0005524">
    <property type="term" value="F:ATP binding"/>
    <property type="evidence" value="ECO:0007669"/>
    <property type="project" value="UniProtKB-KW"/>
</dbReference>
<proteinExistence type="predicted"/>
<sequence length="828" mass="93204">MALKPEIMAALSDAPNESDTRLKALDRILFEILGWRHESVSTEPPTPSGYIDYLLTVGERRGAIVIEAKRAGLLNAGTASDTAAVLSLSGPVLQPLKEGIRQALSYATEQGAPVAVLTDGRCWLFFKASRTDGLPPLKGRGIFYPSLASIESDFVRFAELLALPSVLDRHHLVHLNAAEGMTIGDAEEQFFVSNPAEAHMKQRNALATDASLLFTQFFSKLSDTDDREMMCACFVETEESRRAELELQKIVQNVLNGITSLDTAEGSALRAEIERTLASQQSQTVLLVGNKGSGKSTFIERFFGEILSPVIRQSCMIARVDFAKYSGHREGAVDWAIRSLRDLIEVEVCTNVPPSYDDLQGIFWNEYVRWREGPRKPLHETDKNQFKIAFGDHMENRRESQPEEYVRLLLGRSVAGLRRLPCIVFDNTDQLASDIQDEIYQLAHSLESASSVFAIVPITDRSVWRLSKAGALQSYTSKSFYLPVPEAKEILLRRVRFVKDRISVEKSANSKYFSKKGFSVNIDDLSVFADAAERIFVDNDHISGLIGRLANFDIRRMLKLAERIFVSPEMNIDDIVKSRYGGPPVSTDRYRTYRALIKGEYDRFSEVENEYVCNLFLTDPRKPASPLLMLYVLWVLRQRSVTVRNDQVEARHWLVSELCDFFEACSVAVESVLAVVERLCERGLIETLDPNVKRPSLVDRVAIKESGFAHIEMMSSSTVYLEQMALTTGINSRTVRDELKQKVYASNSQSFVEIRDAFISYLLQVDAMRLTIPEMSQYRQLNEARAFVRDIRALDRPPARSHASDSPRRTNAGQGKRFGAERKGMRGS</sequence>
<name>A0ABX7ZGL6_9RALS</name>
<dbReference type="RefSeq" id="WP_211903817.1">
    <property type="nucleotide sequence ID" value="NZ_CP046729.1"/>
</dbReference>
<keyword evidence="3" id="KW-1185">Reference proteome</keyword>
<keyword evidence="2" id="KW-0547">Nucleotide-binding</keyword>
<gene>
    <name evidence="2" type="ORF">GO998_12955</name>
</gene>
<dbReference type="SUPFAM" id="SSF52540">
    <property type="entry name" value="P-loop containing nucleoside triphosphate hydrolases"/>
    <property type="match status" value="1"/>
</dbReference>